<protein>
    <submittedName>
        <fullName evidence="2">Uncharacterized protein</fullName>
    </submittedName>
</protein>
<evidence type="ECO:0000313" key="2">
    <source>
        <dbReference type="EMBL" id="RKI94242.1"/>
    </source>
</evidence>
<organism evidence="2 3">
    <name type="scientific">Parablautia intestinalis</name>
    <dbReference type="NCBI Taxonomy" id="2320100"/>
    <lineage>
        <taxon>Bacteria</taxon>
        <taxon>Bacillati</taxon>
        <taxon>Bacillota</taxon>
        <taxon>Clostridia</taxon>
        <taxon>Lachnospirales</taxon>
        <taxon>Lachnospiraceae</taxon>
        <taxon>Parablautia</taxon>
    </lineage>
</organism>
<dbReference type="Proteomes" id="UP000280696">
    <property type="component" value="Unassembled WGS sequence"/>
</dbReference>
<accession>A0A3A9AS90</accession>
<comment type="caution">
    <text evidence="2">The sequence shown here is derived from an EMBL/GenBank/DDBJ whole genome shotgun (WGS) entry which is preliminary data.</text>
</comment>
<evidence type="ECO:0000313" key="3">
    <source>
        <dbReference type="Proteomes" id="UP000280696"/>
    </source>
</evidence>
<reference evidence="2 3" key="1">
    <citation type="submission" date="2018-09" db="EMBL/GenBank/DDBJ databases">
        <title>Murine metabolic-syndrome-specific gut microbial biobank.</title>
        <authorList>
            <person name="Liu C."/>
        </authorList>
    </citation>
    <scope>NUCLEOTIDE SEQUENCE [LARGE SCALE GENOMIC DNA]</scope>
    <source>
        <strain evidence="2 3">0.1xD8-82</strain>
    </source>
</reference>
<dbReference type="EMBL" id="RAYQ01000001">
    <property type="protein sequence ID" value="RKI94242.1"/>
    <property type="molecule type" value="Genomic_DNA"/>
</dbReference>
<gene>
    <name evidence="2" type="ORF">D7V94_01425</name>
</gene>
<feature type="compositionally biased region" description="Basic and acidic residues" evidence="1">
    <location>
        <begin position="79"/>
        <end position="97"/>
    </location>
</feature>
<feature type="region of interest" description="Disordered" evidence="1">
    <location>
        <begin position="64"/>
        <end position="104"/>
    </location>
</feature>
<evidence type="ECO:0000256" key="1">
    <source>
        <dbReference type="SAM" id="MobiDB-lite"/>
    </source>
</evidence>
<dbReference type="AlphaFoldDB" id="A0A3A9AS90"/>
<proteinExistence type="predicted"/>
<sequence>MIKLSFTGKTHKRKISIFRRENTMCNKNLKTLSCMVLVTGALSGLTGCSCMPSKPIRTEEITITSDVDDTTTECDADEQNQKRDFDAEEPDTGRDSEDLAGDDTGLGEMEIVNAAEFGNPKEVLDHMPIVSNVTVIKTGEDELQIEFELENVGPCTFAAGKGEKFILPDESFVDSTKIEWTASTADGEYLFPYMRVNETGDMFMIDWAYNGYCFVVYGKSPQNTSDRDMAGKIALAMIYNLGEAE</sequence>
<keyword evidence="3" id="KW-1185">Reference proteome</keyword>
<feature type="compositionally biased region" description="Acidic residues" evidence="1">
    <location>
        <begin position="66"/>
        <end position="78"/>
    </location>
</feature>
<name>A0A3A9AS90_9FIRM</name>